<dbReference type="AlphaFoldDB" id="A0A1Z5HXW0"/>
<feature type="transmembrane region" description="Helical" evidence="1">
    <location>
        <begin position="78"/>
        <end position="100"/>
    </location>
</feature>
<dbReference type="EMBL" id="BDGJ01000215">
    <property type="protein sequence ID" value="GAW94344.1"/>
    <property type="molecule type" value="Genomic_DNA"/>
</dbReference>
<comment type="caution">
    <text evidence="2">The sequence shown here is derived from an EMBL/GenBank/DDBJ whole genome shotgun (WGS) entry which is preliminary data.</text>
</comment>
<reference evidence="3" key="1">
    <citation type="journal article" date="2017" name="Appl. Environ. Microbiol.">
        <title>Genomic Analysis of Calderihabitans maritimus KKC1, a Thermophilic, Hydrogenogenic, Carboxydotrophic Bacterium Isolated from Marine Sediment.</title>
        <authorList>
            <person name="Omae K."/>
            <person name="Yoneda Y."/>
            <person name="Fukuyama Y."/>
            <person name="Yoshida T."/>
            <person name="Sako Y."/>
        </authorList>
    </citation>
    <scope>NUCLEOTIDE SEQUENCE [LARGE SCALE GENOMIC DNA]</scope>
    <source>
        <strain evidence="3">KKC1</strain>
    </source>
</reference>
<keyword evidence="1" id="KW-1133">Transmembrane helix</keyword>
<evidence type="ECO:0000313" key="3">
    <source>
        <dbReference type="Proteomes" id="UP000197032"/>
    </source>
</evidence>
<organism evidence="2 3">
    <name type="scientific">Calderihabitans maritimus</name>
    <dbReference type="NCBI Taxonomy" id="1246530"/>
    <lineage>
        <taxon>Bacteria</taxon>
        <taxon>Bacillati</taxon>
        <taxon>Bacillota</taxon>
        <taxon>Clostridia</taxon>
        <taxon>Neomoorellales</taxon>
        <taxon>Calderihabitantaceae</taxon>
        <taxon>Calderihabitans</taxon>
    </lineage>
</organism>
<proteinExistence type="predicted"/>
<evidence type="ECO:0000313" key="2">
    <source>
        <dbReference type="EMBL" id="GAW94344.1"/>
    </source>
</evidence>
<dbReference type="Proteomes" id="UP000197032">
    <property type="component" value="Unassembled WGS sequence"/>
</dbReference>
<feature type="transmembrane region" description="Helical" evidence="1">
    <location>
        <begin position="7"/>
        <end position="26"/>
    </location>
</feature>
<gene>
    <name evidence="2" type="ORF">KKC1_34520</name>
</gene>
<keyword evidence="1" id="KW-0812">Transmembrane</keyword>
<sequence>MGIAQILMGWPAIIASLILAGVGIFIYRPAYLIAACVLSLGFALYLTLLPIPAFKLLGLLLPLFLLGGALAVHRRIAWVAWLLLLPQAAITLHFGIGMLMQ</sequence>
<protein>
    <submittedName>
        <fullName evidence="2">Uncharacterized protein</fullName>
    </submittedName>
</protein>
<feature type="transmembrane region" description="Helical" evidence="1">
    <location>
        <begin position="56"/>
        <end position="72"/>
    </location>
</feature>
<feature type="transmembrane region" description="Helical" evidence="1">
    <location>
        <begin position="32"/>
        <end position="49"/>
    </location>
</feature>
<accession>A0A1Z5HXW0</accession>
<keyword evidence="1" id="KW-0472">Membrane</keyword>
<name>A0A1Z5HXW0_9FIRM</name>
<keyword evidence="3" id="KW-1185">Reference proteome</keyword>
<evidence type="ECO:0000256" key="1">
    <source>
        <dbReference type="SAM" id="Phobius"/>
    </source>
</evidence>
<dbReference type="RefSeq" id="WP_088555306.1">
    <property type="nucleotide sequence ID" value="NZ_BDGJ01000215.1"/>
</dbReference>